<proteinExistence type="predicted"/>
<evidence type="ECO:0000313" key="2">
    <source>
        <dbReference type="EMBL" id="OZI66465.1"/>
    </source>
</evidence>
<dbReference type="AlphaFoldDB" id="A0A261UXS7"/>
<gene>
    <name evidence="2" type="ORF">CAL28_01630</name>
</gene>
<organism evidence="2 3">
    <name type="scientific">Bordetella genomosp. 11</name>
    <dbReference type="NCBI Taxonomy" id="1416808"/>
    <lineage>
        <taxon>Bacteria</taxon>
        <taxon>Pseudomonadati</taxon>
        <taxon>Pseudomonadota</taxon>
        <taxon>Betaproteobacteria</taxon>
        <taxon>Burkholderiales</taxon>
        <taxon>Alcaligenaceae</taxon>
        <taxon>Bordetella</taxon>
    </lineage>
</organism>
<sequence>MRVSEKTTVCGGGGEERRTANAAVEPSAPQVGEEAGSAGGMERGKASGARTHRGQGRRFFAEGAGNRQAR</sequence>
<accession>A0A261UXS7</accession>
<keyword evidence="3" id="KW-1185">Reference proteome</keyword>
<protein>
    <submittedName>
        <fullName evidence="2">Uncharacterized protein</fullName>
    </submittedName>
</protein>
<evidence type="ECO:0000313" key="3">
    <source>
        <dbReference type="Proteomes" id="UP000215767"/>
    </source>
</evidence>
<dbReference type="Proteomes" id="UP000215767">
    <property type="component" value="Unassembled WGS sequence"/>
</dbReference>
<name>A0A261UXS7_9BORD</name>
<evidence type="ECO:0000256" key="1">
    <source>
        <dbReference type="SAM" id="MobiDB-lite"/>
    </source>
</evidence>
<comment type="caution">
    <text evidence="2">The sequence shown here is derived from an EMBL/GenBank/DDBJ whole genome shotgun (WGS) entry which is preliminary data.</text>
</comment>
<dbReference type="EMBL" id="NEVS01000001">
    <property type="protein sequence ID" value="OZI66465.1"/>
    <property type="molecule type" value="Genomic_DNA"/>
</dbReference>
<reference evidence="3" key="1">
    <citation type="submission" date="2017-05" db="EMBL/GenBank/DDBJ databases">
        <title>Complete and WGS of Bordetella genogroups.</title>
        <authorList>
            <person name="Spilker T."/>
            <person name="Lipuma J."/>
        </authorList>
    </citation>
    <scope>NUCLEOTIDE SEQUENCE [LARGE SCALE GENOMIC DNA]</scope>
    <source>
        <strain evidence="3">AU8856</strain>
    </source>
</reference>
<feature type="region of interest" description="Disordered" evidence="1">
    <location>
        <begin position="1"/>
        <end position="70"/>
    </location>
</feature>